<feature type="compositionally biased region" description="Low complexity" evidence="1">
    <location>
        <begin position="18"/>
        <end position="29"/>
    </location>
</feature>
<dbReference type="InParanoid" id="F0XUB2"/>
<keyword evidence="3" id="KW-1185">Reference proteome</keyword>
<dbReference type="Proteomes" id="UP000007796">
    <property type="component" value="Unassembled WGS sequence"/>
</dbReference>
<dbReference type="STRING" id="655863.F0XUB2"/>
<evidence type="ECO:0000256" key="1">
    <source>
        <dbReference type="SAM" id="MobiDB-lite"/>
    </source>
</evidence>
<dbReference type="Gene3D" id="3.30.559.10">
    <property type="entry name" value="Chloramphenicol acetyltransferase-like domain"/>
    <property type="match status" value="1"/>
</dbReference>
<gene>
    <name evidence="2" type="ORF">CMQ_4858</name>
</gene>
<evidence type="ECO:0000313" key="2">
    <source>
        <dbReference type="EMBL" id="EFW99006.1"/>
    </source>
</evidence>
<dbReference type="GeneID" id="25978115"/>
<organism evidence="3">
    <name type="scientific">Grosmannia clavigera (strain kw1407 / UAMH 11150)</name>
    <name type="common">Blue stain fungus</name>
    <name type="synonym">Graphiocladiella clavigera</name>
    <dbReference type="NCBI Taxonomy" id="655863"/>
    <lineage>
        <taxon>Eukaryota</taxon>
        <taxon>Fungi</taxon>
        <taxon>Dikarya</taxon>
        <taxon>Ascomycota</taxon>
        <taxon>Pezizomycotina</taxon>
        <taxon>Sordariomycetes</taxon>
        <taxon>Sordariomycetidae</taxon>
        <taxon>Ophiostomatales</taxon>
        <taxon>Ophiostomataceae</taxon>
        <taxon>Leptographium</taxon>
    </lineage>
</organism>
<dbReference type="InterPro" id="IPR023213">
    <property type="entry name" value="CAT-like_dom_sf"/>
</dbReference>
<name>F0XUB2_GROCL</name>
<dbReference type="OrthoDB" id="21502at2759"/>
<dbReference type="EMBL" id="GL630006">
    <property type="protein sequence ID" value="EFW99006.1"/>
    <property type="molecule type" value="Genomic_DNA"/>
</dbReference>
<evidence type="ECO:0000313" key="3">
    <source>
        <dbReference type="Proteomes" id="UP000007796"/>
    </source>
</evidence>
<proteinExistence type="predicted"/>
<feature type="region of interest" description="Disordered" evidence="1">
    <location>
        <begin position="18"/>
        <end position="41"/>
    </location>
</feature>
<reference evidence="2 3" key="1">
    <citation type="journal article" date="2011" name="Proc. Natl. Acad. Sci. U.S.A.">
        <title>Genome and transcriptome analyses of the mountain pine beetle-fungal symbiont Grosmannia clavigera, a lodgepole pine pathogen.</title>
        <authorList>
            <person name="DiGuistini S."/>
            <person name="Wang Y."/>
            <person name="Liao N.Y."/>
            <person name="Taylor G."/>
            <person name="Tanguay P."/>
            <person name="Feau N."/>
            <person name="Henrissat B."/>
            <person name="Chan S.K."/>
            <person name="Hesse-Orce U."/>
            <person name="Alamouti S.M."/>
            <person name="Tsui C.K.M."/>
            <person name="Docking R.T."/>
            <person name="Levasseur A."/>
            <person name="Haridas S."/>
            <person name="Robertson G."/>
            <person name="Birol I."/>
            <person name="Holt R.A."/>
            <person name="Marra M.A."/>
            <person name="Hamelin R.C."/>
            <person name="Hirst M."/>
            <person name="Jones S.J.M."/>
            <person name="Bohlmann J."/>
            <person name="Breuil C."/>
        </authorList>
    </citation>
    <scope>NUCLEOTIDE SEQUENCE [LARGE SCALE GENOMIC DNA]</scope>
    <source>
        <strain evidence="3">kw1407 / UAMH 11150</strain>
    </source>
</reference>
<accession>F0XUB2</accession>
<sequence length="335" mass="36565">MPYVVEGWQAMLRDQPETVPTPVPYTTDPFASLASSDDDTDGKVQEDHVLLQRRAGFGGILKWGLGYGVDMLLRAKDNGKLCVPASFWRPQYEQALAELRAEAVAAGTDPAAVFLTENDVVTAWIIRCVVRLQTDVRADRTVSGSIVMSLCKAFEGGDDDSGALLPPADQHRPYVGNAFGWGNVLVTAGDVRQRPLSWLARSVRRTINSQGTRAQHRAYYRLVRQAGTGLPVVVFGDSNMTQIGFSNWSKAGLFDFDFAPARQTSIAGAATSLAPCRPSYVQENHGPVKPVDGFFILGKDALGNYWASACKLKGQWAQLQQMLEREPASADAKDE</sequence>
<dbReference type="RefSeq" id="XP_014168489.1">
    <property type="nucleotide sequence ID" value="XM_014313014.1"/>
</dbReference>
<dbReference type="AlphaFoldDB" id="F0XUB2"/>
<dbReference type="eggNOG" id="ENOG502SIF2">
    <property type="taxonomic scope" value="Eukaryota"/>
</dbReference>
<dbReference type="HOGENOM" id="CLU_029797_0_0_1"/>
<protein>
    <submittedName>
        <fullName evidence="2">Uncharacterized protein</fullName>
    </submittedName>
</protein>